<feature type="region of interest" description="Disordered" evidence="1">
    <location>
        <begin position="24"/>
        <end position="97"/>
    </location>
</feature>
<dbReference type="AlphaFoldDB" id="A0A2Z6R6N9"/>
<feature type="compositionally biased region" description="Polar residues" evidence="1">
    <location>
        <begin position="80"/>
        <end position="93"/>
    </location>
</feature>
<feature type="region of interest" description="Disordered" evidence="1">
    <location>
        <begin position="134"/>
        <end position="204"/>
    </location>
</feature>
<feature type="region of interest" description="Disordered" evidence="1">
    <location>
        <begin position="246"/>
        <end position="280"/>
    </location>
</feature>
<feature type="compositionally biased region" description="Polar residues" evidence="1">
    <location>
        <begin position="24"/>
        <end position="37"/>
    </location>
</feature>
<name>A0A2Z6R6N9_9GLOM</name>
<evidence type="ECO:0000313" key="2">
    <source>
        <dbReference type="EMBL" id="GBB96532.1"/>
    </source>
</evidence>
<dbReference type="EMBL" id="BEXD01001977">
    <property type="protein sequence ID" value="GBB96532.1"/>
    <property type="molecule type" value="Genomic_DNA"/>
</dbReference>
<gene>
    <name evidence="2" type="ORF">RclHR1_27780001</name>
</gene>
<feature type="compositionally biased region" description="Polar residues" evidence="1">
    <location>
        <begin position="134"/>
        <end position="149"/>
    </location>
</feature>
<evidence type="ECO:0000313" key="3">
    <source>
        <dbReference type="Proteomes" id="UP000247702"/>
    </source>
</evidence>
<dbReference type="Proteomes" id="UP000247702">
    <property type="component" value="Unassembled WGS sequence"/>
</dbReference>
<proteinExistence type="predicted"/>
<feature type="compositionally biased region" description="Polar residues" evidence="1">
    <location>
        <begin position="382"/>
        <end position="399"/>
    </location>
</feature>
<evidence type="ECO:0000256" key="1">
    <source>
        <dbReference type="SAM" id="MobiDB-lite"/>
    </source>
</evidence>
<feature type="compositionally biased region" description="Polar residues" evidence="1">
    <location>
        <begin position="256"/>
        <end position="279"/>
    </location>
</feature>
<keyword evidence="3" id="KW-1185">Reference proteome</keyword>
<accession>A0A2Z6R6N9</accession>
<organism evidence="2 3">
    <name type="scientific">Rhizophagus clarus</name>
    <dbReference type="NCBI Taxonomy" id="94130"/>
    <lineage>
        <taxon>Eukaryota</taxon>
        <taxon>Fungi</taxon>
        <taxon>Fungi incertae sedis</taxon>
        <taxon>Mucoromycota</taxon>
        <taxon>Glomeromycotina</taxon>
        <taxon>Glomeromycetes</taxon>
        <taxon>Glomerales</taxon>
        <taxon>Glomeraceae</taxon>
        <taxon>Rhizophagus</taxon>
    </lineage>
</organism>
<feature type="compositionally biased region" description="Polar residues" evidence="1">
    <location>
        <begin position="44"/>
        <end position="61"/>
    </location>
</feature>
<protein>
    <submittedName>
        <fullName evidence="2">Uncharacterized protein</fullName>
    </submittedName>
</protein>
<sequence>MNSTRDKHLPRLIPPSALRRSTTFSTKENMHKSTQVTARRATQLPGNNNVLKRPTSVSIKTPSIHASAAANQPTERHETLTNTRKGTSSNAKNKPSLVKPVPLFSLNVSKNKIHRPPQSNKNLSRSISLTKNDIWSKTAGTRNKTTGSSRENKNNEPIRLLSRKSNASTNTKLPTRLTRVNPNLNRPLRPMATPAQKTQKPVACGVSKIDTISSTRRRQTVALKDIQAQFKPNPVSLQEILSSKTSRDLTMKRKSLASSKLGSTNSGKPSVGSSRSRMTYSYRVEKPRESRASIFSGALRVPKNGRDSRNTLIGNTVSSHSLPTIRELPVHPSQKKSVNKKSANQSLTARGASRFTMQPAQNLSSLSALRRTTTSIIGEKQLSATSASTQRNQPVQNSAVHEVPSIRQMSKIQQMENSVRTAESLIDPLRKMSIRRFSRKPLLINESTSSRPTNMQETNMQALQRRVSFAPTNNTSSKVIKEKEIIPKIKENDSQQQNTNISVTRYLSQIKHQVPIHLLNSDQTPILKSAVKARTGIGSPKNENLFALATSIPLPSSPTDDNEKSDITKESSNNNNFSSDVEKARLYEELEELEKQLEQEIFEDVSEIL</sequence>
<feature type="region of interest" description="Disordered" evidence="1">
    <location>
        <begin position="331"/>
        <end position="366"/>
    </location>
</feature>
<reference evidence="2 3" key="1">
    <citation type="submission" date="2017-11" db="EMBL/GenBank/DDBJ databases">
        <title>The genome of Rhizophagus clarus HR1 reveals common genetic basis of auxotrophy among arbuscular mycorrhizal fungi.</title>
        <authorList>
            <person name="Kobayashi Y."/>
        </authorList>
    </citation>
    <scope>NUCLEOTIDE SEQUENCE [LARGE SCALE GENOMIC DNA]</scope>
    <source>
        <strain evidence="2 3">HR1</strain>
    </source>
</reference>
<feature type="region of interest" description="Disordered" evidence="1">
    <location>
        <begin position="382"/>
        <end position="403"/>
    </location>
</feature>
<feature type="compositionally biased region" description="Polar residues" evidence="1">
    <location>
        <begin position="570"/>
        <end position="579"/>
    </location>
</feature>
<feature type="compositionally biased region" description="Polar residues" evidence="1">
    <location>
        <begin position="163"/>
        <end position="184"/>
    </location>
</feature>
<comment type="caution">
    <text evidence="2">The sequence shown here is derived from an EMBL/GenBank/DDBJ whole genome shotgun (WGS) entry which is preliminary data.</text>
</comment>
<feature type="region of interest" description="Disordered" evidence="1">
    <location>
        <begin position="551"/>
        <end position="581"/>
    </location>
</feature>